<reference evidence="3 4" key="1">
    <citation type="submission" date="2020-04" db="EMBL/GenBank/DDBJ databases">
        <authorList>
            <person name="Wallbank WR R."/>
            <person name="Pardo Diaz C."/>
            <person name="Kozak K."/>
            <person name="Martin S."/>
            <person name="Jiggins C."/>
            <person name="Moest M."/>
            <person name="Warren A I."/>
            <person name="Byers J.R.P. K."/>
            <person name="Montejo-Kovacevich G."/>
            <person name="Yen C E."/>
        </authorList>
    </citation>
    <scope>NUCLEOTIDE SEQUENCE [LARGE SCALE GENOMIC DNA]</scope>
</reference>
<feature type="compositionally biased region" description="Basic and acidic residues" evidence="1">
    <location>
        <begin position="525"/>
        <end position="534"/>
    </location>
</feature>
<evidence type="ECO:0000313" key="3">
    <source>
        <dbReference type="EMBL" id="CAB3236521.1"/>
    </source>
</evidence>
<dbReference type="OrthoDB" id="10262892at2759"/>
<feature type="region of interest" description="Disordered" evidence="1">
    <location>
        <begin position="506"/>
        <end position="534"/>
    </location>
</feature>
<feature type="region of interest" description="Disordered" evidence="1">
    <location>
        <begin position="618"/>
        <end position="642"/>
    </location>
</feature>
<dbReference type="AlphaFoldDB" id="A0A8S0ZS55"/>
<feature type="chain" id="PRO_5035884098" description="Peptidase M23 domain-containing protein" evidence="2">
    <location>
        <begin position="16"/>
        <end position="642"/>
    </location>
</feature>
<keyword evidence="2" id="KW-0732">Signal</keyword>
<gene>
    <name evidence="3" type="ORF">APLA_LOCUS7407</name>
</gene>
<evidence type="ECO:0000256" key="2">
    <source>
        <dbReference type="SAM" id="SignalP"/>
    </source>
</evidence>
<organism evidence="3 4">
    <name type="scientific">Arctia plantaginis</name>
    <name type="common">Wood tiger moth</name>
    <name type="synonym">Phalaena plantaginis</name>
    <dbReference type="NCBI Taxonomy" id="874455"/>
    <lineage>
        <taxon>Eukaryota</taxon>
        <taxon>Metazoa</taxon>
        <taxon>Ecdysozoa</taxon>
        <taxon>Arthropoda</taxon>
        <taxon>Hexapoda</taxon>
        <taxon>Insecta</taxon>
        <taxon>Pterygota</taxon>
        <taxon>Neoptera</taxon>
        <taxon>Endopterygota</taxon>
        <taxon>Lepidoptera</taxon>
        <taxon>Glossata</taxon>
        <taxon>Ditrysia</taxon>
        <taxon>Noctuoidea</taxon>
        <taxon>Erebidae</taxon>
        <taxon>Arctiinae</taxon>
        <taxon>Arctia</taxon>
    </lineage>
</organism>
<feature type="compositionally biased region" description="Basic and acidic residues" evidence="1">
    <location>
        <begin position="618"/>
        <end position="629"/>
    </location>
</feature>
<sequence length="642" mass="72976">MRLAALFALLTVAAASELTQVDHVRQKFYNLEQELWANVTDPQWRDAGLGGDVELTKAFAAFNEHVESIPRIKRITLKSWLWTKVSEKLVIIDGFYKNFMDFVMRQASPASVPSPVRDWLDMAETVLMDPRASVAQAVRKLHGYLEHADMFRSVLQDEDAEVCDLQLSAHQLIFDMYNTIALTEIKGYAMMQFSWMLLRIYGRGNFTQEASLTRQRYAERTGQTATAARAALASAKRDLYKCEPSVYNADTFAEVTRLLQGYIENEVDMNPDNTCKENCGYYTLAENYGCYKDQYCVKQSRCNGRIIDCQFVDSDMWVCPASHYSSRRYEYIEYENGRVLGKGGKCDLGTTKVDSWWRWLFWHCSYCMCLCDDASYNSHRYFSLRPSVSDIVRNKVVTGIRLVKVGRVFHLKIHQGTLVERGFVESSEEVQVKAFDPSNADVKDGVDYHKLTYERRAIDLDELDSPSGYVLTGVRFQMIGAHLHFEIRSTPFNYTTGKLWPEKSQWISNDNTEGSTKPRSRMQLHKPDLPTRGDKILKIDSTHDQYIEFTHSDFDADAAQSTVPFIDVQPVVPSKASNSKGATLNSGAGVYHRGAPGSGGFIAVKLLTYDYSQHVKAEPPPDELLKEDEGFTTEISNKVEAN</sequence>
<proteinExistence type="predicted"/>
<name>A0A8S0ZS55_ARCPL</name>
<comment type="caution">
    <text evidence="3">The sequence shown here is derived from an EMBL/GenBank/DDBJ whole genome shotgun (WGS) entry which is preliminary data.</text>
</comment>
<dbReference type="InterPro" id="IPR032062">
    <property type="entry name" value="DUF4803"/>
</dbReference>
<feature type="signal peptide" evidence="2">
    <location>
        <begin position="1"/>
        <end position="15"/>
    </location>
</feature>
<dbReference type="EMBL" id="CADEBD010000302">
    <property type="protein sequence ID" value="CAB3236521.1"/>
    <property type="molecule type" value="Genomic_DNA"/>
</dbReference>
<dbReference type="Pfam" id="PF16061">
    <property type="entry name" value="DUF4803"/>
    <property type="match status" value="1"/>
</dbReference>
<dbReference type="PANTHER" id="PTHR47890:SF1">
    <property type="entry name" value="LD24308P"/>
    <property type="match status" value="1"/>
</dbReference>
<protein>
    <recommendedName>
        <fullName evidence="5">Peptidase M23 domain-containing protein</fullName>
    </recommendedName>
</protein>
<dbReference type="PANTHER" id="PTHR47890">
    <property type="entry name" value="LD24308P"/>
    <property type="match status" value="1"/>
</dbReference>
<dbReference type="Proteomes" id="UP000494256">
    <property type="component" value="Unassembled WGS sequence"/>
</dbReference>
<accession>A0A8S0ZS55</accession>
<evidence type="ECO:0008006" key="5">
    <source>
        <dbReference type="Google" id="ProtNLM"/>
    </source>
</evidence>
<feature type="compositionally biased region" description="Polar residues" evidence="1">
    <location>
        <begin position="506"/>
        <end position="517"/>
    </location>
</feature>
<evidence type="ECO:0000256" key="1">
    <source>
        <dbReference type="SAM" id="MobiDB-lite"/>
    </source>
</evidence>
<evidence type="ECO:0000313" key="4">
    <source>
        <dbReference type="Proteomes" id="UP000494256"/>
    </source>
</evidence>